<dbReference type="Proteomes" id="UP001219567">
    <property type="component" value="Chromosome 2"/>
</dbReference>
<evidence type="ECO:0000256" key="2">
    <source>
        <dbReference type="ARBA" id="ARBA00005248"/>
    </source>
</evidence>
<feature type="transmembrane region" description="Helical" evidence="12">
    <location>
        <begin position="363"/>
        <end position="386"/>
    </location>
</feature>
<comment type="subcellular location">
    <subcellularLocation>
        <location evidence="1">Membrane</location>
        <topology evidence="1">Multi-pass membrane protein</topology>
    </subcellularLocation>
</comment>
<feature type="region of interest" description="Disordered" evidence="11">
    <location>
        <begin position="531"/>
        <end position="627"/>
    </location>
</feature>
<dbReference type="GO" id="GO:0042391">
    <property type="term" value="P:regulation of membrane potential"/>
    <property type="evidence" value="ECO:0007669"/>
    <property type="project" value="InterPro"/>
</dbReference>
<evidence type="ECO:0000259" key="13">
    <source>
        <dbReference type="Pfam" id="PF00999"/>
    </source>
</evidence>
<comment type="similarity">
    <text evidence="2">Belongs to the fungal Na(+)/H(+) exchanger family.</text>
</comment>
<feature type="compositionally biased region" description="Polar residues" evidence="11">
    <location>
        <begin position="800"/>
        <end position="841"/>
    </location>
</feature>
<feature type="transmembrane region" description="Helical" evidence="12">
    <location>
        <begin position="22"/>
        <end position="41"/>
    </location>
</feature>
<feature type="transmembrane region" description="Helical" evidence="12">
    <location>
        <begin position="437"/>
        <end position="465"/>
    </location>
</feature>
<evidence type="ECO:0000256" key="6">
    <source>
        <dbReference type="ARBA" id="ARBA00022989"/>
    </source>
</evidence>
<feature type="transmembrane region" description="Helical" evidence="12">
    <location>
        <begin position="332"/>
        <end position="351"/>
    </location>
</feature>
<feature type="region of interest" description="Disordered" evidence="11">
    <location>
        <begin position="497"/>
        <end position="517"/>
    </location>
</feature>
<keyword evidence="6 12" id="KW-1133">Transmembrane helix</keyword>
<dbReference type="InterPro" id="IPR006153">
    <property type="entry name" value="Cation/H_exchanger_TM"/>
</dbReference>
<evidence type="ECO:0000256" key="9">
    <source>
        <dbReference type="ARBA" id="ARBA00023136"/>
    </source>
</evidence>
<sequence length="876" mass="98185">MGLELEGEERHFVPFEVSAPHVVYVAVGIFIALFGMFSMLIKERLYLGEAPLAMIFGVIIGPVAAAIFNPAGWGGQIAGTPGDETTNEITLEVTRVCIAVSVFSVGVEVCSLKLIGVTQEICLAPLEIYRDVAWSSDGLELDHLFFAHLGLNTWIGLFEFVRGYISSPRLMVGACLSPTDPILAQAVVGGPWAERHVPAHIRHLLQCESGCNDGAAFPFLFLAYYLTVNRGEVGFPVGKWFYQTWGWEIGLGTLLGAVMGYLARRLIRFSERKKLVDRESFVAQYISLAMASMGANVLLGSDDLLAAFACGSAFAWDGWFQKQTEDSNFGNIVDLLFNIATFVYIGAIMPWHEFVESEIGLSLWRLIVLSILILLCKRIPIVVVLWKFIPDIKTFHEAVFSGYFGPMGVGAIFMSTYGRLLLLQHVEYPPKTTNDYLAYTIQPVVFFLVLASVLVHGFTVPFFAFGRRAHVNLSRTLSIAPSYAFSIDEPGWVSSLRRTMTGAPHPDEEQEVQPEGQTSVVEAMHQGLRRLRDNSSQTDEESRPGTINQSIDARKDQELQDIEDEKAETENQEVAKIGEDEDWGGEDTLEMRKYRQQKAAQRRASSKTRNFADQEKDIADAKMDEDDDEMYPRVNQWLEGHKLVLEYQKSPSSECTTEVIPITEEDTKALRNHEKPFHAWLEKHRERVAQHVEWDKNVPLHESQLSDMFSGGIPRRLSKLMHEMFNGKDSMPIEEAEPSRFGNRQHRAAQSQDQGLDRHLRQDMSSNGQEATTRPSYLQGAMQPTNITRQQSDERPGTIVSVQLPRSTLPKQQTTSSGDTPESSSQEETIDKQTSSISSTFKPDDSDEAVHSNDMSEAQERHVSFAAFRQPPRGSR</sequence>
<proteinExistence type="inferred from homology"/>
<evidence type="ECO:0000256" key="1">
    <source>
        <dbReference type="ARBA" id="ARBA00004141"/>
    </source>
</evidence>
<feature type="compositionally biased region" description="Acidic residues" evidence="11">
    <location>
        <begin position="559"/>
        <end position="571"/>
    </location>
</feature>
<organism evidence="14 15">
    <name type="scientific">Malassezia yamatoensis</name>
    <dbReference type="NCBI Taxonomy" id="253288"/>
    <lineage>
        <taxon>Eukaryota</taxon>
        <taxon>Fungi</taxon>
        <taxon>Dikarya</taxon>
        <taxon>Basidiomycota</taxon>
        <taxon>Ustilaginomycotina</taxon>
        <taxon>Malasseziomycetes</taxon>
        <taxon>Malasseziales</taxon>
        <taxon>Malasseziaceae</taxon>
        <taxon>Malassezia</taxon>
    </lineage>
</organism>
<dbReference type="AlphaFoldDB" id="A0AAJ5YUX9"/>
<evidence type="ECO:0000256" key="3">
    <source>
        <dbReference type="ARBA" id="ARBA00022448"/>
    </source>
</evidence>
<evidence type="ECO:0000256" key="5">
    <source>
        <dbReference type="ARBA" id="ARBA00022692"/>
    </source>
</evidence>
<feature type="transmembrane region" description="Helical" evidence="12">
    <location>
        <begin position="282"/>
        <end position="298"/>
    </location>
</feature>
<feature type="compositionally biased region" description="Acidic residues" evidence="11">
    <location>
        <begin position="579"/>
        <end position="588"/>
    </location>
</feature>
<keyword evidence="8" id="KW-0406">Ion transport</keyword>
<dbReference type="PANTHER" id="PTHR31382">
    <property type="entry name" value="NA(+)/H(+) ANTIPORTER"/>
    <property type="match status" value="1"/>
</dbReference>
<evidence type="ECO:0000256" key="8">
    <source>
        <dbReference type="ARBA" id="ARBA00023065"/>
    </source>
</evidence>
<protein>
    <recommendedName>
        <fullName evidence="13">Cation/H+ exchanger transmembrane domain-containing protein</fullName>
    </recommendedName>
</protein>
<feature type="compositionally biased region" description="Basic residues" evidence="11">
    <location>
        <begin position="594"/>
        <end position="606"/>
    </location>
</feature>
<evidence type="ECO:0000256" key="12">
    <source>
        <dbReference type="SAM" id="Phobius"/>
    </source>
</evidence>
<feature type="region of interest" description="Disordered" evidence="11">
    <location>
        <begin position="787"/>
        <end position="876"/>
    </location>
</feature>
<keyword evidence="4" id="KW-0050">Antiport</keyword>
<dbReference type="GO" id="GO:0036376">
    <property type="term" value="P:sodium ion export across plasma membrane"/>
    <property type="evidence" value="ECO:0007669"/>
    <property type="project" value="InterPro"/>
</dbReference>
<dbReference type="EMBL" id="CP119944">
    <property type="protein sequence ID" value="WFC99171.1"/>
    <property type="molecule type" value="Genomic_DNA"/>
</dbReference>
<evidence type="ECO:0000313" key="15">
    <source>
        <dbReference type="Proteomes" id="UP001219567"/>
    </source>
</evidence>
<reference evidence="14 15" key="1">
    <citation type="submission" date="2023-03" db="EMBL/GenBank/DDBJ databases">
        <title>Mating type loci evolution in Malassezia.</title>
        <authorList>
            <person name="Coelho M.A."/>
        </authorList>
    </citation>
    <scope>NUCLEOTIDE SEQUENCE [LARGE SCALE GENOMIC DNA]</scope>
    <source>
        <strain evidence="14 15">CBS 9725</strain>
    </source>
</reference>
<accession>A0AAJ5YUX9</accession>
<dbReference type="Pfam" id="PF00999">
    <property type="entry name" value="Na_H_Exchanger"/>
    <property type="match status" value="1"/>
</dbReference>
<feature type="compositionally biased region" description="Basic and acidic residues" evidence="11">
    <location>
        <begin position="842"/>
        <end position="851"/>
    </location>
</feature>
<dbReference type="GO" id="GO:0030007">
    <property type="term" value="P:intracellular potassium ion homeostasis"/>
    <property type="evidence" value="ECO:0007669"/>
    <property type="project" value="TreeGrafter"/>
</dbReference>
<feature type="transmembrane region" description="Helical" evidence="12">
    <location>
        <begin position="240"/>
        <end position="262"/>
    </location>
</feature>
<dbReference type="GO" id="GO:0120029">
    <property type="term" value="P:proton export across plasma membrane"/>
    <property type="evidence" value="ECO:0007669"/>
    <property type="project" value="InterPro"/>
</dbReference>
<evidence type="ECO:0000256" key="10">
    <source>
        <dbReference type="ARBA" id="ARBA00023201"/>
    </source>
</evidence>
<name>A0AAJ5YUX9_9BASI</name>
<dbReference type="GO" id="GO:0015385">
    <property type="term" value="F:sodium:proton antiporter activity"/>
    <property type="evidence" value="ECO:0007669"/>
    <property type="project" value="InterPro"/>
</dbReference>
<evidence type="ECO:0000256" key="11">
    <source>
        <dbReference type="SAM" id="MobiDB-lite"/>
    </source>
</evidence>
<dbReference type="InterPro" id="IPR004712">
    <property type="entry name" value="Na+/H+_antiporter_fungi"/>
</dbReference>
<evidence type="ECO:0000256" key="7">
    <source>
        <dbReference type="ARBA" id="ARBA00023053"/>
    </source>
</evidence>
<evidence type="ECO:0000313" key="14">
    <source>
        <dbReference type="EMBL" id="WFC99171.1"/>
    </source>
</evidence>
<dbReference type="PANTHER" id="PTHR31382:SF4">
    <property type="entry name" value="NA(+)_H(+) ANTIPORTER"/>
    <property type="match status" value="1"/>
</dbReference>
<keyword evidence="7" id="KW-0915">Sodium</keyword>
<feature type="compositionally biased region" description="Basic and acidic residues" evidence="11">
    <location>
        <begin position="610"/>
        <end position="622"/>
    </location>
</feature>
<keyword evidence="9 12" id="KW-0472">Membrane</keyword>
<dbReference type="GO" id="GO:0005886">
    <property type="term" value="C:plasma membrane"/>
    <property type="evidence" value="ECO:0007669"/>
    <property type="project" value="InterPro"/>
</dbReference>
<keyword evidence="5 12" id="KW-0812">Transmembrane</keyword>
<gene>
    <name evidence="14" type="ORF">MYAM1_001915</name>
</gene>
<keyword evidence="10" id="KW-0739">Sodium transport</keyword>
<feature type="domain" description="Cation/H+ exchanger transmembrane" evidence="13">
    <location>
        <begin position="30"/>
        <end position="465"/>
    </location>
</feature>
<feature type="transmembrane region" description="Helical" evidence="12">
    <location>
        <begin position="398"/>
        <end position="417"/>
    </location>
</feature>
<feature type="transmembrane region" description="Helical" evidence="12">
    <location>
        <begin position="53"/>
        <end position="73"/>
    </location>
</feature>
<keyword evidence="3" id="KW-0813">Transport</keyword>
<keyword evidence="15" id="KW-1185">Reference proteome</keyword>
<feature type="region of interest" description="Disordered" evidence="11">
    <location>
        <begin position="732"/>
        <end position="758"/>
    </location>
</feature>
<evidence type="ECO:0000256" key="4">
    <source>
        <dbReference type="ARBA" id="ARBA00022449"/>
    </source>
</evidence>